<dbReference type="PROSITE" id="PS51390">
    <property type="entry name" value="WAP"/>
    <property type="match status" value="1"/>
</dbReference>
<dbReference type="DNASU" id="192200"/>
<dbReference type="SUPFAM" id="SSF57256">
    <property type="entry name" value="Elafin-like"/>
    <property type="match status" value="1"/>
</dbReference>
<keyword evidence="8" id="KW-1015">Disulfide bond</keyword>
<reference evidence="12" key="6">
    <citation type="journal article" date="2002" name="Nature">
        <title>Analysis of the mouse transcriptome based on functional annotation of 60,770 full-length cDNAs.</title>
        <authorList>
            <consortium name="The FANTOM Consortium and the RIKEN Genome Exploration Research Group Phase I and II Team"/>
        </authorList>
    </citation>
    <scope>NUCLEOTIDE SEQUENCE</scope>
    <source>
        <strain evidence="12">C57BL/6J</strain>
        <tissue evidence="12">Tongue</tissue>
    </source>
</reference>
<keyword evidence="7" id="KW-0044">Antibiotic</keyword>
<dbReference type="CTD" id="128488"/>
<dbReference type="ExpressionAtlas" id="Q3V469">
    <property type="expression patterns" value="baseline and differential"/>
</dbReference>
<dbReference type="OrthoDB" id="4473401at2759"/>
<evidence type="ECO:0000256" key="3">
    <source>
        <dbReference type="ARBA" id="ARBA00022529"/>
    </source>
</evidence>
<dbReference type="RefSeq" id="NP_619625.1">
    <property type="nucleotide sequence ID" value="NM_138684.3"/>
</dbReference>
<name>Q3V469_MOUSE</name>
<comment type="subcellular location">
    <subcellularLocation>
        <location evidence="1">Secreted</location>
    </subcellularLocation>
</comment>
<reference evidence="12" key="8">
    <citation type="journal article" date="2005" name="Science">
        <title>Antisense Transcription in the Mammalian Transcriptome.</title>
        <authorList>
            <consortium name="RIKEN Genome Exploration Research Group and Genome Science Group (Genome Network Project Core Group) and the FANTOM Consortium"/>
        </authorList>
    </citation>
    <scope>NUCLEOTIDE SEQUENCE</scope>
    <source>
        <strain evidence="12">C57BL/6J</strain>
        <tissue evidence="12">Tongue</tissue>
    </source>
</reference>
<evidence type="ECO:0000256" key="9">
    <source>
        <dbReference type="ARBA" id="ARBA00023855"/>
    </source>
</evidence>
<dbReference type="PhylomeDB" id="Q3V469"/>
<keyword evidence="5 10" id="KW-0732">Signal</keyword>
<feature type="signal peptide" evidence="10">
    <location>
        <begin position="1"/>
        <end position="21"/>
    </location>
</feature>
<dbReference type="VEuPathDB" id="HostDB:ENSMUSG00000042845"/>
<evidence type="ECO:0000256" key="7">
    <source>
        <dbReference type="ARBA" id="ARBA00023022"/>
    </source>
</evidence>
<dbReference type="KEGG" id="mmu:192200"/>
<evidence type="ECO:0000313" key="13">
    <source>
        <dbReference type="MGI" id="MGI:2183434"/>
    </source>
</evidence>
<sequence>MWPNSILVLMTLLISSTLVTGGGVKGEEKRVCPPDYVRCIRQDDPQCYSDNDCGDQEICCFWQCGFKCVLPVKDNSEEQIPQSKV</sequence>
<evidence type="ECO:0000256" key="6">
    <source>
        <dbReference type="ARBA" id="ARBA00022900"/>
    </source>
</evidence>
<evidence type="ECO:0000313" key="12">
    <source>
        <dbReference type="EMBL" id="BAE20421.1"/>
    </source>
</evidence>
<dbReference type="InterPro" id="IPR036645">
    <property type="entry name" value="Elafin-like_sf"/>
</dbReference>
<dbReference type="GO" id="GO:0005576">
    <property type="term" value="C:extracellular region"/>
    <property type="evidence" value="ECO:0007669"/>
    <property type="project" value="UniProtKB-SubCell"/>
</dbReference>
<evidence type="ECO:0000256" key="2">
    <source>
        <dbReference type="ARBA" id="ARBA00022525"/>
    </source>
</evidence>
<dbReference type="BioGRID-ORCS" id="192200">
    <property type="hits" value="2 hits in 76 CRISPR screens"/>
</dbReference>
<dbReference type="SMR" id="Q3V469"/>
<feature type="chain" id="PRO_5009970848" description="WAP four-disulfide core domain protein 12" evidence="10">
    <location>
        <begin position="22"/>
        <end position="85"/>
    </location>
</feature>
<dbReference type="Antibodypedia" id="53770">
    <property type="antibodies" value="61 antibodies from 17 providers"/>
</dbReference>
<dbReference type="GO" id="GO:0042742">
    <property type="term" value="P:defense response to bacterium"/>
    <property type="evidence" value="ECO:0007669"/>
    <property type="project" value="UniProtKB-KW"/>
</dbReference>
<protein>
    <recommendedName>
        <fullName evidence="9">WAP four-disulfide core domain protein 12</fullName>
    </recommendedName>
</protein>
<dbReference type="GeneID" id="192200"/>
<keyword evidence="3" id="KW-0929">Antimicrobial</keyword>
<evidence type="ECO:0000256" key="8">
    <source>
        <dbReference type="ARBA" id="ARBA00023157"/>
    </source>
</evidence>
<feature type="domain" description="WAP" evidence="11">
    <location>
        <begin position="25"/>
        <end position="72"/>
    </location>
</feature>
<reference evidence="12" key="1">
    <citation type="journal article" date="1999" name="Methods Enzymol.">
        <title>High-efficiency full-length cDNA cloning.</title>
        <authorList>
            <person name="Carninci P."/>
            <person name="Hayashizaki Y."/>
        </authorList>
    </citation>
    <scope>NUCLEOTIDE SEQUENCE</scope>
    <source>
        <strain evidence="12">C57BL/6J</strain>
        <tissue evidence="12">Tongue</tissue>
    </source>
</reference>
<dbReference type="AGR" id="MGI:2183434"/>
<keyword evidence="6" id="KW-0722">Serine protease inhibitor</keyword>
<dbReference type="EMBL" id="AK008999">
    <property type="protein sequence ID" value="BAE20421.1"/>
    <property type="molecule type" value="mRNA"/>
</dbReference>
<dbReference type="Gene3D" id="4.10.75.10">
    <property type="entry name" value="Elafin-like"/>
    <property type="match status" value="1"/>
</dbReference>
<gene>
    <name evidence="13" type="primary">Wfdc12</name>
</gene>
<reference evidence="12" key="2">
    <citation type="journal article" date="2000" name="Genome Res.">
        <title>Normalization and subtraction of cap-trapper-selected cDNAs to prepare full-length cDNA libraries for rapid discovery of new genes.</title>
        <authorList>
            <person name="Carninci P."/>
            <person name="Shibata Y."/>
            <person name="Hayatsu N."/>
            <person name="Sugahara Y."/>
            <person name="Shibata K."/>
            <person name="Itoh M."/>
            <person name="Konno H."/>
            <person name="Okazaki Y."/>
            <person name="Muramatsu M."/>
            <person name="Hayashizaki Y."/>
        </authorList>
    </citation>
    <scope>NUCLEOTIDE SEQUENCE</scope>
    <source>
        <strain evidence="12">C57BL/6J</strain>
        <tissue evidence="12">Tongue</tissue>
    </source>
</reference>
<proteinExistence type="evidence at transcript level"/>
<reference evidence="12" key="7">
    <citation type="journal article" date="2005" name="Science">
        <title>The Transcriptional Landscape of the Mammalian Genome.</title>
        <authorList>
            <consortium name="The FANTOM Consortium"/>
            <consortium name="Riken Genome Exploration Research Group and Genome Science Group (Genome Network Project Core Group)"/>
        </authorList>
    </citation>
    <scope>NUCLEOTIDE SEQUENCE</scope>
    <source>
        <strain evidence="12">C57BL/6J</strain>
        <tissue evidence="12">Tongue</tissue>
    </source>
</reference>
<evidence type="ECO:0000256" key="10">
    <source>
        <dbReference type="SAM" id="SignalP"/>
    </source>
</evidence>
<reference evidence="12" key="4">
    <citation type="submission" date="2000-07" db="EMBL/GenBank/DDBJ databases">
        <authorList>
            <person name="Adachi J."/>
            <person name="Aizawa K."/>
            <person name="Akahira S."/>
            <person name="Akimura T."/>
            <person name="Arai A."/>
            <person name="Aono H."/>
            <person name="Arakawa T."/>
            <person name="Bono H."/>
            <person name="Carninci P."/>
            <person name="Fukuda S."/>
            <person name="Fukunishi Y."/>
            <person name="Furuno M."/>
            <person name="Hanagaki T."/>
            <person name="Hara A."/>
            <person name="Hayatsu N."/>
            <person name="Hiramoto K."/>
            <person name="Hiraoka T."/>
            <person name="Hori F."/>
            <person name="Imotani K."/>
            <person name="Ishii Y."/>
            <person name="Itoh M."/>
            <person name="Izawa M."/>
            <person name="Kasukawa T."/>
            <person name="Kato H."/>
            <person name="Kawai J."/>
            <person name="Kojima Y."/>
            <person name="Konno H."/>
            <person name="Kouda M."/>
            <person name="Koya S."/>
            <person name="Kurihara C."/>
            <person name="Matsuyama T."/>
            <person name="Miyazaki A."/>
            <person name="Nishi K."/>
            <person name="Nomura K."/>
            <person name="Numazaki R."/>
            <person name="Ohno M."/>
            <person name="Okazaki Y."/>
            <person name="Okido T."/>
            <person name="Owa C."/>
            <person name="Saito H."/>
            <person name="Saito R."/>
            <person name="Sakai C."/>
            <person name="Sakai K."/>
            <person name="Sano H."/>
            <person name="Sasaki D."/>
            <person name="Shibata K."/>
            <person name="Shibata Y."/>
            <person name="Shinagawa A."/>
            <person name="Shiraki T."/>
            <person name="Sogabe Y."/>
            <person name="Suzuki H."/>
            <person name="Tagami M."/>
            <person name="Tagawa A."/>
            <person name="Takahashi F."/>
            <person name="Tanaka T."/>
            <person name="Tejima Y."/>
            <person name="Toya T."/>
            <person name="Yamamura T."/>
            <person name="Yasunishi A."/>
            <person name="Yoshida K."/>
            <person name="Yoshino M."/>
            <person name="Muramatsu M."/>
            <person name="Hayashizaki Y."/>
        </authorList>
    </citation>
    <scope>NUCLEOTIDE SEQUENCE</scope>
    <source>
        <strain evidence="12">C57BL/6J</strain>
        <tissue evidence="12">Tongue</tissue>
    </source>
</reference>
<keyword evidence="4" id="KW-0646">Protease inhibitor</keyword>
<reference evidence="12" key="5">
    <citation type="journal article" date="2001" name="Nature">
        <title>Functional annotation of a full-length mouse cDNA collection.</title>
        <authorList>
            <consortium name="The RIKEN Genome Exploration Research Group Phase II Team and the FANTOM Consortium"/>
        </authorList>
    </citation>
    <scope>NUCLEOTIDE SEQUENCE</scope>
    <source>
        <strain evidence="12">C57BL/6J</strain>
        <tissue evidence="12">Tongue</tissue>
    </source>
</reference>
<reference evidence="12" key="3">
    <citation type="journal article" date="2000" name="Genome Res.">
        <title>RIKEN integrated sequence analysis (RISA) system--384-format sequencing pipeline with 384 multicapillary sequencer.</title>
        <authorList>
            <person name="Shibata K."/>
            <person name="Itoh M."/>
            <person name="Aizawa K."/>
            <person name="Nagaoka S."/>
            <person name="Sasaki N."/>
            <person name="Carninci P."/>
            <person name="Konno H."/>
            <person name="Akiyama J."/>
            <person name="Nishi K."/>
            <person name="Kitsunai T."/>
            <person name="Tashiro H."/>
            <person name="Itoh M."/>
            <person name="Sumi N."/>
            <person name="Ishii Y."/>
            <person name="Nakamura S."/>
            <person name="Hazama M."/>
            <person name="Nishine T."/>
            <person name="Harada A."/>
            <person name="Yamamoto R."/>
            <person name="Matsumoto H."/>
            <person name="Sakaguchi S."/>
            <person name="Ikegami T."/>
            <person name="Kashiwagi K."/>
            <person name="Fujiwake S."/>
            <person name="Inoue K."/>
            <person name="Togawa Y."/>
            <person name="Izawa M."/>
            <person name="Ohara E."/>
            <person name="Watahiki M."/>
            <person name="Yoneda Y."/>
            <person name="Ishikawa T."/>
            <person name="Ozawa K."/>
            <person name="Tanaka T."/>
            <person name="Matsuura S."/>
            <person name="Kawai J."/>
            <person name="Okazaki Y."/>
            <person name="Muramatsu M."/>
            <person name="Inoue Y."/>
            <person name="Kira A."/>
            <person name="Hayashizaki Y."/>
        </authorList>
    </citation>
    <scope>NUCLEOTIDE SEQUENCE</scope>
    <source>
        <strain evidence="12">C57BL/6J</strain>
        <tissue evidence="12">Tongue</tissue>
    </source>
</reference>
<evidence type="ECO:0000256" key="4">
    <source>
        <dbReference type="ARBA" id="ARBA00022690"/>
    </source>
</evidence>
<accession>Q3V469</accession>
<keyword evidence="2" id="KW-0964">Secreted</keyword>
<dbReference type="InterPro" id="IPR008197">
    <property type="entry name" value="WAP_dom"/>
</dbReference>
<evidence type="ECO:0000256" key="5">
    <source>
        <dbReference type="ARBA" id="ARBA00022729"/>
    </source>
</evidence>
<dbReference type="MGI" id="MGI:2183434">
    <property type="gene designation" value="Wfdc12"/>
</dbReference>
<evidence type="ECO:0000259" key="11">
    <source>
        <dbReference type="PROSITE" id="PS51390"/>
    </source>
</evidence>
<dbReference type="HOGENOM" id="CLU_172659_0_0_1"/>
<organism evidence="12">
    <name type="scientific">Mus musculus</name>
    <name type="common">Mouse</name>
    <dbReference type="NCBI Taxonomy" id="10090"/>
    <lineage>
        <taxon>Eukaryota</taxon>
        <taxon>Metazoa</taxon>
        <taxon>Chordata</taxon>
        <taxon>Craniata</taxon>
        <taxon>Vertebrata</taxon>
        <taxon>Euteleostomi</taxon>
        <taxon>Mammalia</taxon>
        <taxon>Eutheria</taxon>
        <taxon>Euarchontoglires</taxon>
        <taxon>Glires</taxon>
        <taxon>Rodentia</taxon>
        <taxon>Myomorpha</taxon>
        <taxon>Muroidea</taxon>
        <taxon>Muridae</taxon>
        <taxon>Murinae</taxon>
        <taxon>Mus</taxon>
        <taxon>Mus</taxon>
    </lineage>
</organism>
<dbReference type="Pfam" id="PF00095">
    <property type="entry name" value="WAP"/>
    <property type="match status" value="1"/>
</dbReference>
<dbReference type="AlphaFoldDB" id="Q3V469"/>
<dbReference type="FunFam" id="4.10.75.10:FF:000005">
    <property type="entry name" value="WAP four-disulfide core domain protein 12"/>
    <property type="match status" value="1"/>
</dbReference>
<dbReference type="OMA" id="CIKSDPP"/>
<dbReference type="GO" id="GO:0004867">
    <property type="term" value="F:serine-type endopeptidase inhibitor activity"/>
    <property type="evidence" value="ECO:0007669"/>
    <property type="project" value="UniProtKB-KW"/>
</dbReference>
<evidence type="ECO:0000256" key="1">
    <source>
        <dbReference type="ARBA" id="ARBA00004613"/>
    </source>
</evidence>